<keyword evidence="6 10" id="KW-0472">Membrane</keyword>
<feature type="transmembrane region" description="Helical" evidence="10">
    <location>
        <begin position="107"/>
        <end position="131"/>
    </location>
</feature>
<feature type="transmembrane region" description="Helical" evidence="10">
    <location>
        <begin position="1157"/>
        <end position="1179"/>
    </location>
</feature>
<keyword evidence="3 10" id="KW-0812">Transmembrane</keyword>
<organism evidence="12 13">
    <name type="scientific">Porites lobata</name>
    <dbReference type="NCBI Taxonomy" id="104759"/>
    <lineage>
        <taxon>Eukaryota</taxon>
        <taxon>Metazoa</taxon>
        <taxon>Cnidaria</taxon>
        <taxon>Anthozoa</taxon>
        <taxon>Hexacorallia</taxon>
        <taxon>Scleractinia</taxon>
        <taxon>Fungiina</taxon>
        <taxon>Poritidae</taxon>
        <taxon>Porites</taxon>
    </lineage>
</organism>
<comment type="subcellular location">
    <subcellularLocation>
        <location evidence="1">Cell membrane</location>
        <topology evidence="1">Multi-pass membrane protein</topology>
    </subcellularLocation>
</comment>
<comment type="caution">
    <text evidence="12">The sequence shown here is derived from an EMBL/GenBank/DDBJ whole genome shotgun (WGS) entry which is preliminary data.</text>
</comment>
<keyword evidence="13" id="KW-1185">Reference proteome</keyword>
<keyword evidence="8" id="KW-0325">Glycoprotein</keyword>
<feature type="transmembrane region" description="Helical" evidence="10">
    <location>
        <begin position="1039"/>
        <end position="1061"/>
    </location>
</feature>
<reference evidence="12 13" key="1">
    <citation type="submission" date="2022-05" db="EMBL/GenBank/DDBJ databases">
        <authorList>
            <consortium name="Genoscope - CEA"/>
            <person name="William W."/>
        </authorList>
    </citation>
    <scope>NUCLEOTIDE SEQUENCE [LARGE SCALE GENOMIC DNA]</scope>
</reference>
<keyword evidence="7" id="KW-0675">Receptor</keyword>
<evidence type="ECO:0000256" key="5">
    <source>
        <dbReference type="ARBA" id="ARBA00023040"/>
    </source>
</evidence>
<keyword evidence="5" id="KW-0297">G-protein coupled receptor</keyword>
<feature type="transmembrane region" description="Helical" evidence="10">
    <location>
        <begin position="956"/>
        <end position="982"/>
    </location>
</feature>
<dbReference type="EMBL" id="CALNXK010000058">
    <property type="protein sequence ID" value="CAH3136872.1"/>
    <property type="molecule type" value="Genomic_DNA"/>
</dbReference>
<dbReference type="PANTHER" id="PTHR24246">
    <property type="entry name" value="OLFACTORY RECEPTOR AND ADENOSINE RECEPTOR"/>
    <property type="match status" value="1"/>
</dbReference>
<feature type="transmembrane region" description="Helical" evidence="10">
    <location>
        <begin position="850"/>
        <end position="869"/>
    </location>
</feature>
<feature type="transmembrane region" description="Helical" evidence="10">
    <location>
        <begin position="644"/>
        <end position="669"/>
    </location>
</feature>
<dbReference type="PRINTS" id="PR00237">
    <property type="entry name" value="GPCRRHODOPSN"/>
</dbReference>
<dbReference type="Proteomes" id="UP001159405">
    <property type="component" value="Unassembled WGS sequence"/>
</dbReference>
<feature type="transmembrane region" description="Helical" evidence="10">
    <location>
        <begin position="384"/>
        <end position="402"/>
    </location>
</feature>
<evidence type="ECO:0000256" key="8">
    <source>
        <dbReference type="ARBA" id="ARBA00023180"/>
    </source>
</evidence>
<feature type="domain" description="G-protein coupled receptors family 1 profile" evidence="11">
    <location>
        <begin position="936"/>
        <end position="1177"/>
    </location>
</feature>
<dbReference type="SUPFAM" id="SSF81321">
    <property type="entry name" value="Family A G protein-coupled receptor-like"/>
    <property type="match status" value="4"/>
</dbReference>
<evidence type="ECO:0000313" key="13">
    <source>
        <dbReference type="Proteomes" id="UP001159405"/>
    </source>
</evidence>
<feature type="transmembrane region" description="Helical" evidence="10">
    <location>
        <begin position="994"/>
        <end position="1018"/>
    </location>
</feature>
<evidence type="ECO:0000313" key="12">
    <source>
        <dbReference type="EMBL" id="CAH3136872.1"/>
    </source>
</evidence>
<feature type="transmembrane region" description="Helical" evidence="10">
    <location>
        <begin position="222"/>
        <end position="242"/>
    </location>
</feature>
<dbReference type="CDD" id="cd00637">
    <property type="entry name" value="7tm_classA_rhodopsin-like"/>
    <property type="match status" value="4"/>
</dbReference>
<evidence type="ECO:0000256" key="6">
    <source>
        <dbReference type="ARBA" id="ARBA00023136"/>
    </source>
</evidence>
<evidence type="ECO:0000256" key="1">
    <source>
        <dbReference type="ARBA" id="ARBA00004651"/>
    </source>
</evidence>
<protein>
    <recommendedName>
        <fullName evidence="11">G-protein coupled receptors family 1 profile domain-containing protein</fullName>
    </recommendedName>
</protein>
<dbReference type="Gene3D" id="1.20.1070.10">
    <property type="entry name" value="Rhodopsin 7-helix transmembrane proteins"/>
    <property type="match status" value="4"/>
</dbReference>
<feature type="transmembrane region" description="Helical" evidence="10">
    <location>
        <begin position="331"/>
        <end position="350"/>
    </location>
</feature>
<feature type="domain" description="G-protein coupled receptors family 1 profile" evidence="11">
    <location>
        <begin position="202"/>
        <end position="442"/>
    </location>
</feature>
<feature type="transmembrane region" description="Helical" evidence="10">
    <location>
        <begin position="262"/>
        <end position="284"/>
    </location>
</feature>
<name>A0ABN8P927_9CNID</name>
<dbReference type="PANTHER" id="PTHR24246:SF27">
    <property type="entry name" value="ADENOSINE RECEPTOR, ISOFORM A"/>
    <property type="match status" value="1"/>
</dbReference>
<evidence type="ECO:0000256" key="2">
    <source>
        <dbReference type="ARBA" id="ARBA00022475"/>
    </source>
</evidence>
<keyword evidence="2" id="KW-1003">Cell membrane</keyword>
<feature type="domain" description="G-protein coupled receptors family 1 profile" evidence="11">
    <location>
        <begin position="661"/>
        <end position="903"/>
    </location>
</feature>
<keyword evidence="4 10" id="KW-1133">Transmembrane helix</keyword>
<dbReference type="InterPro" id="IPR017452">
    <property type="entry name" value="GPCR_Rhodpsn_7TM"/>
</dbReference>
<feature type="transmembrane region" description="Helical" evidence="10">
    <location>
        <begin position="919"/>
        <end position="944"/>
    </location>
</feature>
<evidence type="ECO:0000259" key="11">
    <source>
        <dbReference type="PROSITE" id="PS50262"/>
    </source>
</evidence>
<dbReference type="InterPro" id="IPR000276">
    <property type="entry name" value="GPCR_Rhodpsn"/>
</dbReference>
<feature type="transmembrane region" description="Helical" evidence="10">
    <location>
        <begin position="1067"/>
        <end position="1085"/>
    </location>
</feature>
<proteinExistence type="predicted"/>
<feature type="non-terminal residue" evidence="12">
    <location>
        <position position="1"/>
    </location>
</feature>
<dbReference type="Pfam" id="PF00001">
    <property type="entry name" value="7tm_1"/>
    <property type="match status" value="3"/>
</dbReference>
<sequence>HNYRYQARDHLHVLNIEEKMMTGPTLEKAITGLYCSVELTNVHDELIVLSTLNIFLSITAFLGNTLIFTALRRKNSLYPPSKLLYRTLAITDLCVGVNERWDICYNFYMALFVASYILCAVSLFILTAISVDRLLALLLGLRYRKVVTLKNVRPGVPLACVAAGPRTRLNYLWKVVEDLELNDELIVLLVLNTFLSITGFLGNTLILAALHKESSLHPPSKLLLRSLAITDLLVGIIVEPLNVAYLMSVKSQRWDICYNVNVALLIASYILCAVSLLVLTAISVDRLLALWLGLRYRQIVTLRGAYIAVIVMWVLPIVATTSYIWNPQLLLLLLYIHLSFCLSIIIFSYMKIFFMLRHYQIQVTVAQEQPRQAIPLNIARYRKAVYSALWVQFTLFICYLPFGITQALTDLKSVRFSSSVYLAKTFSFTFVFLNSALNPLLYCWKIKEVRQAVEFLTERKNGFAQIFSWPRYLNPLFFNMRSDIYHHYPIFTPRFQIFAIYLQVSNLCKSIFFRPVTEIMERLTGMNDSYLKTCFCKISFSRLLCEESCLIMEYAPTTCSSPGVCTASSRRLVGLELSDFCSLTGWGKLTLQLAWLLVKELVTVPRYYRVCYNWKTGQHSNLDLNSYNLQLVDVNHRGIVHNELIVLSVLNTFLSITAFLGNTLILVALHKESSLHPPSKLLLRSLAITDLLVGIIVEPLNVAYLMSVRSKKWDICYNVYVALLLASYILCAVSLLVLTAISVDRLLALWLGLRYRQVVTLTRVSITVIVMWVLPIVATTNYTWNPQLLSLLLYIHLSLCLSIIIFSYMKIFFMLRHYQIQAEINVAQEQPRQAIPLNIARYRKAVYSALWVQVILFICYLPFGITQALTDLKSVRFSSSVYLAKTFSFTFMAVPATLENSISELYCSASVTARVHDELIVLLVLNTFLSITAFLGNTLILVALYKESSLHPPSKLLLRSLAITDLLVGIIVEPLYVAYLMSVKSKRWYICYNVYVALFIASYILCAVSLLVLTAISVDRLLALWLGLRYRQVVTLRRVYITVIVMWVLSIVATSTSYIWNPQLLSLFLYIHLSFCLSIITFSYMKIFFTLRHYQIQVTVAQEQPRQAIPLNIARYRKAVYSALWVQVTLFICYLPFGITQSLTDLKSVKVSSSFYLAKTFSFTFVFLNSSLNPFLYCWKIKEVRQAVKDVIRQIYCFLT</sequence>
<feature type="transmembrane region" description="Helical" evidence="10">
    <location>
        <begin position="422"/>
        <end position="444"/>
    </location>
</feature>
<feature type="transmembrane region" description="Helical" evidence="10">
    <location>
        <begin position="185"/>
        <end position="210"/>
    </location>
</feature>
<evidence type="ECO:0000256" key="4">
    <source>
        <dbReference type="ARBA" id="ARBA00022989"/>
    </source>
</evidence>
<evidence type="ECO:0000256" key="3">
    <source>
        <dbReference type="ARBA" id="ARBA00022692"/>
    </source>
</evidence>
<dbReference type="PROSITE" id="PS50262">
    <property type="entry name" value="G_PROTEIN_RECEP_F1_2"/>
    <property type="match status" value="3"/>
</dbReference>
<gene>
    <name evidence="12" type="ORF">PLOB_00038677</name>
</gene>
<accession>A0ABN8P927</accession>
<feature type="transmembrane region" description="Helical" evidence="10">
    <location>
        <begin position="46"/>
        <end position="71"/>
    </location>
</feature>
<feature type="transmembrane region" description="Helical" evidence="10">
    <location>
        <begin position="1119"/>
        <end position="1137"/>
    </location>
</feature>
<feature type="transmembrane region" description="Helical" evidence="10">
    <location>
        <begin position="681"/>
        <end position="705"/>
    </location>
</feature>
<evidence type="ECO:0000256" key="9">
    <source>
        <dbReference type="ARBA" id="ARBA00023224"/>
    </source>
</evidence>
<feature type="transmembrane region" description="Helical" evidence="10">
    <location>
        <begin position="717"/>
        <end position="741"/>
    </location>
</feature>
<keyword evidence="9" id="KW-0807">Transducer</keyword>
<feature type="transmembrane region" description="Helical" evidence="10">
    <location>
        <begin position="305"/>
        <end position="325"/>
    </location>
</feature>
<evidence type="ECO:0000256" key="10">
    <source>
        <dbReference type="SAM" id="Phobius"/>
    </source>
</evidence>
<feature type="transmembrane region" description="Helical" evidence="10">
    <location>
        <begin position="791"/>
        <end position="809"/>
    </location>
</feature>
<evidence type="ECO:0000256" key="7">
    <source>
        <dbReference type="ARBA" id="ARBA00023170"/>
    </source>
</evidence>